<gene>
    <name evidence="3" type="ORF">SAMEA2273136_01143</name>
    <name evidence="2" type="ORF">SAMEA2273443_00154</name>
</gene>
<keyword evidence="1" id="KW-1133">Transmembrane helix</keyword>
<evidence type="ECO:0000313" key="2">
    <source>
        <dbReference type="EMBL" id="SAA01880.1"/>
    </source>
</evidence>
<organism evidence="3 5">
    <name type="scientific">Enterobacter roggenkampii</name>
    <dbReference type="NCBI Taxonomy" id="1812935"/>
    <lineage>
        <taxon>Bacteria</taxon>
        <taxon>Pseudomonadati</taxon>
        <taxon>Pseudomonadota</taxon>
        <taxon>Gammaproteobacteria</taxon>
        <taxon>Enterobacterales</taxon>
        <taxon>Enterobacteriaceae</taxon>
        <taxon>Enterobacter</taxon>
        <taxon>Enterobacter cloacae complex</taxon>
    </lineage>
</organism>
<reference evidence="4 5" key="1">
    <citation type="submission" date="2016-03" db="EMBL/GenBank/DDBJ databases">
        <authorList>
            <consortium name="Pathogen Informatics"/>
        </authorList>
    </citation>
    <scope>NUCLEOTIDE SEQUENCE [LARGE SCALE GENOMIC DNA]</scope>
    <source>
        <strain evidence="4">e2161</strain>
        <strain evidence="2">E2161</strain>
        <strain evidence="5">e264</strain>
        <strain evidence="3">E264</strain>
    </source>
</reference>
<dbReference type="Proteomes" id="UP000077063">
    <property type="component" value="Unassembled WGS sequence"/>
</dbReference>
<keyword evidence="1" id="KW-0472">Membrane</keyword>
<accession>A0ABD7KED1</accession>
<sequence length="34" mass="3748">MNEGDRMKQSLMSAGMVLLSVLIVASFLKMYLLG</sequence>
<dbReference type="EMBL" id="FKDK01000001">
    <property type="protein sequence ID" value="SAA01880.1"/>
    <property type="molecule type" value="Genomic_DNA"/>
</dbReference>
<dbReference type="EMBL" id="FKDD01000004">
    <property type="protein sequence ID" value="SAB77831.1"/>
    <property type="molecule type" value="Genomic_DNA"/>
</dbReference>
<comment type="caution">
    <text evidence="3">The sequence shown here is derived from an EMBL/GenBank/DDBJ whole genome shotgun (WGS) entry which is preliminary data.</text>
</comment>
<keyword evidence="4" id="KW-1185">Reference proteome</keyword>
<evidence type="ECO:0000313" key="4">
    <source>
        <dbReference type="Proteomes" id="UP000077063"/>
    </source>
</evidence>
<keyword evidence="1" id="KW-0812">Transmembrane</keyword>
<proteinExistence type="predicted"/>
<evidence type="ECO:0000313" key="5">
    <source>
        <dbReference type="Proteomes" id="UP000077278"/>
    </source>
</evidence>
<name>A0ABD7KED1_9ENTR</name>
<evidence type="ECO:0000313" key="3">
    <source>
        <dbReference type="EMBL" id="SAB77831.1"/>
    </source>
</evidence>
<dbReference type="Proteomes" id="UP000077278">
    <property type="component" value="Unassembled WGS sequence"/>
</dbReference>
<protein>
    <submittedName>
        <fullName evidence="3">Uncharacterized protein</fullName>
    </submittedName>
</protein>
<feature type="transmembrane region" description="Helical" evidence="1">
    <location>
        <begin position="12"/>
        <end position="32"/>
    </location>
</feature>
<evidence type="ECO:0000256" key="1">
    <source>
        <dbReference type="SAM" id="Phobius"/>
    </source>
</evidence>
<dbReference type="AlphaFoldDB" id="A0ABD7KED1"/>